<organism evidence="2 3">
    <name type="scientific">Saccharopolyspora phatthalungensis</name>
    <dbReference type="NCBI Taxonomy" id="664693"/>
    <lineage>
        <taxon>Bacteria</taxon>
        <taxon>Bacillati</taxon>
        <taxon>Actinomycetota</taxon>
        <taxon>Actinomycetes</taxon>
        <taxon>Pseudonocardiales</taxon>
        <taxon>Pseudonocardiaceae</taxon>
        <taxon>Saccharopolyspora</taxon>
    </lineage>
</organism>
<comment type="caution">
    <text evidence="2">The sequence shown here is derived from an EMBL/GenBank/DDBJ whole genome shotgun (WGS) entry which is preliminary data.</text>
</comment>
<gene>
    <name evidence="2" type="ORF">BJ970_002415</name>
</gene>
<reference evidence="2 3" key="1">
    <citation type="submission" date="2020-08" db="EMBL/GenBank/DDBJ databases">
        <title>Sequencing the genomes of 1000 actinobacteria strains.</title>
        <authorList>
            <person name="Klenk H.-P."/>
        </authorList>
    </citation>
    <scope>NUCLEOTIDE SEQUENCE [LARGE SCALE GENOMIC DNA]</scope>
    <source>
        <strain evidence="2 3">DSM 45584</strain>
    </source>
</reference>
<evidence type="ECO:0000313" key="2">
    <source>
        <dbReference type="EMBL" id="MBB5154881.1"/>
    </source>
</evidence>
<proteinExistence type="predicted"/>
<sequence>MPGLRRVSDVKRCAGSGSYLDSKKPTFPGRPGKVGRFNVGESVRGTFDRFEGAPHS</sequence>
<feature type="region of interest" description="Disordered" evidence="1">
    <location>
        <begin position="18"/>
        <end position="40"/>
    </location>
</feature>
<protein>
    <submittedName>
        <fullName evidence="2">Uncharacterized protein</fullName>
    </submittedName>
</protein>
<evidence type="ECO:0000313" key="3">
    <source>
        <dbReference type="Proteomes" id="UP000584374"/>
    </source>
</evidence>
<dbReference type="Proteomes" id="UP000584374">
    <property type="component" value="Unassembled WGS sequence"/>
</dbReference>
<accession>A0A840Q5C0</accession>
<dbReference type="EMBL" id="JACHIW010000001">
    <property type="protein sequence ID" value="MBB5154881.1"/>
    <property type="molecule type" value="Genomic_DNA"/>
</dbReference>
<evidence type="ECO:0000256" key="1">
    <source>
        <dbReference type="SAM" id="MobiDB-lite"/>
    </source>
</evidence>
<dbReference type="AlphaFoldDB" id="A0A840Q5C0"/>
<name>A0A840Q5C0_9PSEU</name>
<keyword evidence="3" id="KW-1185">Reference proteome</keyword>